<dbReference type="KEGG" id="mcha:111015651"/>
<evidence type="ECO:0000256" key="2">
    <source>
        <dbReference type="ARBA" id="ARBA00023015"/>
    </source>
</evidence>
<dbReference type="SUPFAM" id="SSF47459">
    <property type="entry name" value="HLH, helix-loop-helix DNA-binding domain"/>
    <property type="match status" value="1"/>
</dbReference>
<keyword evidence="2" id="KW-0805">Transcription regulation</keyword>
<evidence type="ECO:0000259" key="6">
    <source>
        <dbReference type="PROSITE" id="PS50888"/>
    </source>
</evidence>
<dbReference type="RefSeq" id="XP_022146434.1">
    <property type="nucleotide sequence ID" value="XM_022290742.1"/>
</dbReference>
<evidence type="ECO:0000256" key="3">
    <source>
        <dbReference type="ARBA" id="ARBA00023163"/>
    </source>
</evidence>
<proteinExistence type="predicted"/>
<dbReference type="CDD" id="cd18919">
    <property type="entry name" value="bHLH_AtBPE_like"/>
    <property type="match status" value="1"/>
</dbReference>
<dbReference type="Gene3D" id="4.10.280.10">
    <property type="entry name" value="Helix-loop-helix DNA-binding domain"/>
    <property type="match status" value="1"/>
</dbReference>
<dbReference type="PANTHER" id="PTHR12565">
    <property type="entry name" value="STEROL REGULATORY ELEMENT-BINDING PROTEIN"/>
    <property type="match status" value="1"/>
</dbReference>
<evidence type="ECO:0000313" key="7">
    <source>
        <dbReference type="Proteomes" id="UP000504603"/>
    </source>
</evidence>
<dbReference type="GO" id="GO:0005634">
    <property type="term" value="C:nucleus"/>
    <property type="evidence" value="ECO:0007669"/>
    <property type="project" value="UniProtKB-SubCell"/>
</dbReference>
<organism evidence="7 9">
    <name type="scientific">Momordica charantia</name>
    <name type="common">Bitter gourd</name>
    <name type="synonym">Balsam pear</name>
    <dbReference type="NCBI Taxonomy" id="3673"/>
    <lineage>
        <taxon>Eukaryota</taxon>
        <taxon>Viridiplantae</taxon>
        <taxon>Streptophyta</taxon>
        <taxon>Embryophyta</taxon>
        <taxon>Tracheophyta</taxon>
        <taxon>Spermatophyta</taxon>
        <taxon>Magnoliopsida</taxon>
        <taxon>eudicotyledons</taxon>
        <taxon>Gunneridae</taxon>
        <taxon>Pentapetalae</taxon>
        <taxon>rosids</taxon>
        <taxon>fabids</taxon>
        <taxon>Cucurbitales</taxon>
        <taxon>Cucurbitaceae</taxon>
        <taxon>Momordiceae</taxon>
        <taxon>Momordica</taxon>
    </lineage>
</organism>
<feature type="compositionally biased region" description="Basic and acidic residues" evidence="5">
    <location>
        <begin position="208"/>
        <end position="232"/>
    </location>
</feature>
<evidence type="ECO:0000256" key="5">
    <source>
        <dbReference type="SAM" id="MobiDB-lite"/>
    </source>
</evidence>
<dbReference type="SMART" id="SM00353">
    <property type="entry name" value="HLH"/>
    <property type="match status" value="1"/>
</dbReference>
<dbReference type="OrthoDB" id="1923196at2759"/>
<gene>
    <name evidence="8 9" type="primary">LOC111015651</name>
</gene>
<dbReference type="RefSeq" id="XP_022146435.1">
    <property type="nucleotide sequence ID" value="XM_022290743.1"/>
</dbReference>
<accession>A0A6J1CX89</accession>
<reference evidence="8 9" key="1">
    <citation type="submission" date="2025-04" db="UniProtKB">
        <authorList>
            <consortium name="RefSeq"/>
        </authorList>
    </citation>
    <scope>IDENTIFICATION</scope>
    <source>
        <strain evidence="8 9">OHB3-1</strain>
    </source>
</reference>
<dbReference type="PROSITE" id="PS50888">
    <property type="entry name" value="BHLH"/>
    <property type="match status" value="1"/>
</dbReference>
<evidence type="ECO:0000313" key="9">
    <source>
        <dbReference type="RefSeq" id="XP_022146435.1"/>
    </source>
</evidence>
<dbReference type="InterPro" id="IPR024097">
    <property type="entry name" value="bHLH_ZIP_TF"/>
</dbReference>
<protein>
    <submittedName>
        <fullName evidence="8 9">Transcription factor bHLH49-like</fullName>
    </submittedName>
</protein>
<feature type="compositionally biased region" description="Polar residues" evidence="5">
    <location>
        <begin position="506"/>
        <end position="526"/>
    </location>
</feature>
<feature type="region of interest" description="Disordered" evidence="5">
    <location>
        <begin position="502"/>
        <end position="526"/>
    </location>
</feature>
<comment type="subcellular location">
    <subcellularLocation>
        <location evidence="1">Nucleus</location>
    </subcellularLocation>
</comment>
<dbReference type="AlphaFoldDB" id="A0A6J1CX89"/>
<dbReference type="GO" id="GO:0003700">
    <property type="term" value="F:DNA-binding transcription factor activity"/>
    <property type="evidence" value="ECO:0007669"/>
    <property type="project" value="TreeGrafter"/>
</dbReference>
<evidence type="ECO:0000256" key="1">
    <source>
        <dbReference type="ARBA" id="ARBA00004123"/>
    </source>
</evidence>
<dbReference type="Pfam" id="PF00010">
    <property type="entry name" value="HLH"/>
    <property type="match status" value="1"/>
</dbReference>
<dbReference type="Proteomes" id="UP000504603">
    <property type="component" value="Unplaced"/>
</dbReference>
<evidence type="ECO:0000313" key="8">
    <source>
        <dbReference type="RefSeq" id="XP_022146434.1"/>
    </source>
</evidence>
<keyword evidence="7" id="KW-1185">Reference proteome</keyword>
<sequence>MNGKDEFEVESRTSDPMSISSGWQFSAANLTNDSVGYVSTGNHSVVSNGDLGVSSCPSTSMPNLFTPTLLNHHTNMQNSGFCSIFNEQNSIVTSNTTAVDGESLNSLRSGSDRMLGMDWNQQNPWMKGVFSANVPGTFPASLSQLPADSAFVERAARFSCFNNGVFVAPPTGPFGISDSISIHSRGEFGRQEDISRNGAAKDVSLPMKFEEAKEKNPPKTEKESERSQDRAKQGCVGESGNESDEAGFSGGQDERCTLEGTITEPSTEGLCSKKRKRGGQNMGPGQAKDAPQQIDEIAKNRGLNQPKGDQKPAGKQGKQDSQASDAPKEEYIHVRARRGQATNSHSLAERVRREKISERMRLLQDLVPGCSKVTGKAVMLDEIINYVQSLQRQVEFLSMKLATVNPRLDFNIEELLAKEIIQSKAGPSLFGFPPDLPMPYLLQHPSHQGLVLPSLPNIGNSSDLLRRTINSQLTSFVGGFKEPVQLPNVWEDELHNAVPMNFDGTAPSNGQDVDGSTSQCNTRAEL</sequence>
<dbReference type="GeneID" id="111015651"/>
<dbReference type="GO" id="GO:0046983">
    <property type="term" value="F:protein dimerization activity"/>
    <property type="evidence" value="ECO:0007669"/>
    <property type="project" value="InterPro"/>
</dbReference>
<keyword evidence="4" id="KW-0539">Nucleus</keyword>
<keyword evidence="3" id="KW-0804">Transcription</keyword>
<dbReference type="FunFam" id="4.10.280.10:FF:000002">
    <property type="entry name" value="Basic helix-loop-helix transcription factor"/>
    <property type="match status" value="1"/>
</dbReference>
<evidence type="ECO:0000256" key="4">
    <source>
        <dbReference type="ARBA" id="ARBA00023242"/>
    </source>
</evidence>
<name>A0A6J1CX89_MOMCH</name>
<dbReference type="InterPro" id="IPR036638">
    <property type="entry name" value="HLH_DNA-bd_sf"/>
</dbReference>
<feature type="domain" description="BHLH" evidence="6">
    <location>
        <begin position="340"/>
        <end position="390"/>
    </location>
</feature>
<dbReference type="PANTHER" id="PTHR12565:SF458">
    <property type="entry name" value="TRANSCRIPTION FACTOR BHLH49"/>
    <property type="match status" value="1"/>
</dbReference>
<feature type="region of interest" description="Disordered" evidence="5">
    <location>
        <begin position="188"/>
        <end position="327"/>
    </location>
</feature>
<dbReference type="InterPro" id="IPR011598">
    <property type="entry name" value="bHLH_dom"/>
</dbReference>